<dbReference type="AlphaFoldDB" id="A0A451EQW0"/>
<evidence type="ECO:0000259" key="1">
    <source>
        <dbReference type="Pfam" id="PF13387"/>
    </source>
</evidence>
<feature type="domain" description="Lnb N-terminal periplasmic" evidence="1">
    <location>
        <begin position="273"/>
        <end position="424"/>
    </location>
</feature>
<proteinExistence type="predicted"/>
<dbReference type="InterPro" id="IPR025178">
    <property type="entry name" value="Lnb_N"/>
</dbReference>
<reference evidence="4" key="1">
    <citation type="submission" date="2018-06" db="EMBL/GenBank/DDBJ databases">
        <title>Complete genome of Pseudomonas insecticola strain QZS01.</title>
        <authorList>
            <person name="Wang J."/>
            <person name="Su Q."/>
        </authorList>
    </citation>
    <scope>NUCLEOTIDE SEQUENCE [LARGE SCALE GENOMIC DNA]</scope>
    <source>
        <strain evidence="4">QZS01</strain>
    </source>
</reference>
<name>A0A451EQW0_9GAMM</name>
<accession>A0A451EQW0</accession>
<evidence type="ECO:0000259" key="2">
    <source>
        <dbReference type="Pfam" id="PF25226"/>
    </source>
</evidence>
<protein>
    <submittedName>
        <fullName evidence="3">DUF4105 domain-containing protein</fullName>
    </submittedName>
</protein>
<evidence type="ECO:0000313" key="4">
    <source>
        <dbReference type="Proteomes" id="UP000273143"/>
    </source>
</evidence>
<dbReference type="InterPro" id="IPR057166">
    <property type="entry name" value="DUF7844"/>
</dbReference>
<organism evidence="3 4">
    <name type="scientific">Entomomonas moraniae</name>
    <dbReference type="NCBI Taxonomy" id="2213226"/>
    <lineage>
        <taxon>Bacteria</taxon>
        <taxon>Pseudomonadati</taxon>
        <taxon>Pseudomonadota</taxon>
        <taxon>Gammaproteobacteria</taxon>
        <taxon>Pseudomonadales</taxon>
        <taxon>Pseudomonadaceae</taxon>
        <taxon>Entomomonas</taxon>
    </lineage>
</organism>
<feature type="domain" description="DUF7844" evidence="2">
    <location>
        <begin position="26"/>
        <end position="253"/>
    </location>
</feature>
<dbReference type="Proteomes" id="UP000273143">
    <property type="component" value="Chromosome"/>
</dbReference>
<dbReference type="KEGG" id="emo:DM558_11745"/>
<dbReference type="Pfam" id="PF25226">
    <property type="entry name" value="DUF7844"/>
    <property type="match status" value="1"/>
</dbReference>
<evidence type="ECO:0000313" key="3">
    <source>
        <dbReference type="EMBL" id="AZS52243.1"/>
    </source>
</evidence>
<keyword evidence="4" id="KW-1185">Reference proteome</keyword>
<dbReference type="EMBL" id="CP029822">
    <property type="protein sequence ID" value="AZS52243.1"/>
    <property type="molecule type" value="Genomic_DNA"/>
</dbReference>
<dbReference type="Pfam" id="PF13387">
    <property type="entry name" value="Lnb_N"/>
    <property type="match status" value="1"/>
</dbReference>
<gene>
    <name evidence="3" type="ORF">DM558_11745</name>
</gene>
<sequence length="658" mass="75613">MSIFKYCLAAISIFIYSSYCFAELSLSLNKKNLSKQEIQVSNQLLNEARAMLPPSFINSFSHQVVVTWSENLPSEAYGRTNGRYALLLNKQLLPSLVDGSAVKTENGRPHKTIRKELLATVIHELSHLYDDGGFFTAQQKPQIYYCQRLAKTQGTEALPSYCLGFLGRHFTISDDANFLDLAGWPLLIGEGELRDNQNTRVDRTPDQYELTNPKEFMAVNMEYFLLDKDYACRRPRLNSWFIKHFDWQPPQQQSCAQDYVYLFANDEPNKSPLEHLDPERVYEVDYLFATANNDWMSRWGHSMLRLVICAPDRPRGPDCRLDLEYHRVLSYRAFINDLQISSIKGLTGNYPSRLFILPLNQVVDEYTKLEWRPLESVPLKLSRDQIVSLVEQAIELHWSYDGNYYFLTNNCAVETLKLLRTGTQLQSLKTLNTLTPSGLLGLLESRGLADGSVLKDRQEAMRLGYFFDSYRDRYEMMFQVIKQKLPIPDNSVEEWLQRSAQSRQQIFKQADLRSSAALILLEQAAIRRQTLLVYQILKERYLKPVSSSDKQPHLLKAEQGIQQLIERSAFLTRPAGLLKNGYGLPLPSEIVVLSKDSLAEQQQLDEVMLSLRDQIKVLLPPELVKELDGTEKNIKLLSEQLRALHKADGGLELHSLKE</sequence>